<evidence type="ECO:0000256" key="5">
    <source>
        <dbReference type="ARBA" id="ARBA00022597"/>
    </source>
</evidence>
<evidence type="ECO:0000256" key="13">
    <source>
        <dbReference type="ARBA" id="ARBA00023237"/>
    </source>
</evidence>
<dbReference type="InterPro" id="IPR003715">
    <property type="entry name" value="Poly_export_N"/>
</dbReference>
<keyword evidence="4" id="KW-1134">Transmembrane beta strand</keyword>
<organism evidence="17 18">
    <name type="scientific">Novosphingobium aromaticivorans (strain ATCC 700278 / DSM 12444 / CCUG 56034 / CIP 105152 / NBRC 16084 / F199)</name>
    <dbReference type="NCBI Taxonomy" id="279238"/>
    <lineage>
        <taxon>Bacteria</taxon>
        <taxon>Pseudomonadati</taxon>
        <taxon>Pseudomonadota</taxon>
        <taxon>Alphaproteobacteria</taxon>
        <taxon>Sphingomonadales</taxon>
        <taxon>Sphingomonadaceae</taxon>
        <taxon>Novosphingobium</taxon>
    </lineage>
</organism>
<evidence type="ECO:0000256" key="3">
    <source>
        <dbReference type="ARBA" id="ARBA00022448"/>
    </source>
</evidence>
<comment type="subcellular location">
    <subcellularLocation>
        <location evidence="1">Cell outer membrane</location>
        <topology evidence="1">Multi-pass membrane protein</topology>
    </subcellularLocation>
</comment>
<dbReference type="GO" id="GO:0046930">
    <property type="term" value="C:pore complex"/>
    <property type="evidence" value="ECO:0007669"/>
    <property type="project" value="UniProtKB-KW"/>
</dbReference>
<comment type="similarity">
    <text evidence="2">Belongs to the BexD/CtrA/VexA family.</text>
</comment>
<evidence type="ECO:0000256" key="6">
    <source>
        <dbReference type="ARBA" id="ARBA00022692"/>
    </source>
</evidence>
<dbReference type="STRING" id="279238.Saro_0728"/>
<keyword evidence="8" id="KW-0625">Polysaccharide transport</keyword>
<protein>
    <submittedName>
        <fullName evidence="17">Polysaccharide export protein</fullName>
    </submittedName>
</protein>
<evidence type="ECO:0000256" key="11">
    <source>
        <dbReference type="ARBA" id="ARBA00023136"/>
    </source>
</evidence>
<evidence type="ECO:0000256" key="9">
    <source>
        <dbReference type="ARBA" id="ARBA00023065"/>
    </source>
</evidence>
<gene>
    <name evidence="17" type="ordered locus">Saro_0728</name>
</gene>
<keyword evidence="11" id="KW-0472">Membrane</keyword>
<evidence type="ECO:0000313" key="17">
    <source>
        <dbReference type="EMBL" id="ABD25175.1"/>
    </source>
</evidence>
<keyword evidence="13" id="KW-0998">Cell outer membrane</keyword>
<keyword evidence="7" id="KW-0732">Signal</keyword>
<evidence type="ECO:0000256" key="2">
    <source>
        <dbReference type="ARBA" id="ARBA00009450"/>
    </source>
</evidence>
<dbReference type="KEGG" id="nar:Saro_0728"/>
<dbReference type="EMBL" id="CP000248">
    <property type="protein sequence ID" value="ABD25175.1"/>
    <property type="molecule type" value="Genomic_DNA"/>
</dbReference>
<evidence type="ECO:0000259" key="15">
    <source>
        <dbReference type="Pfam" id="PF02563"/>
    </source>
</evidence>
<dbReference type="InterPro" id="IPR054765">
    <property type="entry name" value="SLBB_dom"/>
</dbReference>
<dbReference type="Pfam" id="PF02563">
    <property type="entry name" value="Poly_export"/>
    <property type="match status" value="1"/>
</dbReference>
<evidence type="ECO:0000256" key="12">
    <source>
        <dbReference type="ARBA" id="ARBA00023139"/>
    </source>
</evidence>
<dbReference type="GO" id="GO:0015288">
    <property type="term" value="F:porin activity"/>
    <property type="evidence" value="ECO:0007669"/>
    <property type="project" value="UniProtKB-KW"/>
</dbReference>
<keyword evidence="3" id="KW-0813">Transport</keyword>
<dbReference type="Gene3D" id="3.30.1950.10">
    <property type="entry name" value="wza like domain"/>
    <property type="match status" value="1"/>
</dbReference>
<evidence type="ECO:0000256" key="4">
    <source>
        <dbReference type="ARBA" id="ARBA00022452"/>
    </source>
</evidence>
<dbReference type="InterPro" id="IPR049712">
    <property type="entry name" value="Poly_export"/>
</dbReference>
<keyword evidence="14" id="KW-0449">Lipoprotein</keyword>
<keyword evidence="12" id="KW-0564">Palmitate</keyword>
<keyword evidence="5" id="KW-0762">Sugar transport</keyword>
<sequence>MVRHRNAIVTVTLRTMYRNSRYRGGRGDGGSGARSCHAAILALLAGSATGGCAALPASGPTGQAIVRSAKAPGAAMPYRLVTLDSLSALPAPSAFAPGMPMRLAPPPTDLVGPADVLDIAIYEAGVALFSNEGGGNPMAAGGAEAAARSTRLPPVRVDDEGRISLPFVGQVRAMGHTTAELQAIIRKALQPMSQDPQVMVSVQQSITNSVILSGEVARPGRLVLATNRETLAETIALAGGQKGDAKDIVARLSRKDRTWEIRLNDLLADDRQDIPVYPGDRITLVSQPLTFAVMGAPNKVDHFRFPRSSMSLAEAVALAGGANPDLGDAAAVFVFRFERREDGSEEPVVFHLDMLRPGAVFISQRFAMTDRDVLYIGNARANQPGKLIQLISQLFAPVVTVERLAR</sequence>
<feature type="domain" description="Polysaccharide export protein N-terminal" evidence="15">
    <location>
        <begin position="105"/>
        <end position="203"/>
    </location>
</feature>
<evidence type="ECO:0000256" key="10">
    <source>
        <dbReference type="ARBA" id="ARBA00023114"/>
    </source>
</evidence>
<keyword evidence="9" id="KW-0406">Ion transport</keyword>
<keyword evidence="6" id="KW-0812">Transmembrane</keyword>
<accession>Q2GAE8</accession>
<dbReference type="HOGENOM" id="CLU_038343_4_0_5"/>
<dbReference type="Gene3D" id="3.10.560.10">
    <property type="entry name" value="Outer membrane lipoprotein wza domain like"/>
    <property type="match status" value="2"/>
</dbReference>
<evidence type="ECO:0000256" key="8">
    <source>
        <dbReference type="ARBA" id="ARBA00023047"/>
    </source>
</evidence>
<dbReference type="PANTHER" id="PTHR33619">
    <property type="entry name" value="POLYSACCHARIDE EXPORT PROTEIN GFCE-RELATED"/>
    <property type="match status" value="1"/>
</dbReference>
<dbReference type="eggNOG" id="COG1596">
    <property type="taxonomic scope" value="Bacteria"/>
</dbReference>
<dbReference type="AlphaFoldDB" id="Q2GAE8"/>
<proteinExistence type="inferred from homology"/>
<dbReference type="PANTHER" id="PTHR33619:SF3">
    <property type="entry name" value="POLYSACCHARIDE EXPORT PROTEIN GFCE-RELATED"/>
    <property type="match status" value="1"/>
</dbReference>
<evidence type="ECO:0000256" key="1">
    <source>
        <dbReference type="ARBA" id="ARBA00004571"/>
    </source>
</evidence>
<feature type="domain" description="SLBB" evidence="16">
    <location>
        <begin position="291"/>
        <end position="376"/>
    </location>
</feature>
<reference evidence="18" key="1">
    <citation type="submission" date="2006-01" db="EMBL/GenBank/DDBJ databases">
        <title>Complete sequence of Novosphingobium aromaticivorans DSM 12444.</title>
        <authorList>
            <consortium name="US DOE Joint Genome Institute"/>
            <person name="Copeland A."/>
            <person name="Lucas S."/>
            <person name="Lapidus A."/>
            <person name="Barry K."/>
            <person name="Detter J.C."/>
            <person name="Glavina T."/>
            <person name="Hammon N."/>
            <person name="Israni S."/>
            <person name="Pitluck S."/>
            <person name="Chain P."/>
            <person name="Malfatti S."/>
            <person name="Shin M."/>
            <person name="Vergez L."/>
            <person name="Schmutz J."/>
            <person name="Larimer F."/>
            <person name="Land M."/>
            <person name="Kyrpides N."/>
            <person name="Ivanova N."/>
            <person name="Fredrickson J."/>
            <person name="Balkwill D."/>
            <person name="Romine M.F."/>
            <person name="Richardson P."/>
        </authorList>
    </citation>
    <scope>NUCLEOTIDE SEQUENCE [LARGE SCALE GENOMIC DNA]</scope>
    <source>
        <strain evidence="18">ATCC 700278 / DSM 12444 / CCUG 56034 / CIP 105152 / NBRC 16084 / F199</strain>
    </source>
</reference>
<dbReference type="GO" id="GO:0006811">
    <property type="term" value="P:monoatomic ion transport"/>
    <property type="evidence" value="ECO:0007669"/>
    <property type="project" value="UniProtKB-KW"/>
</dbReference>
<evidence type="ECO:0000256" key="7">
    <source>
        <dbReference type="ARBA" id="ARBA00022729"/>
    </source>
</evidence>
<dbReference type="GO" id="GO:0015159">
    <property type="term" value="F:polysaccharide transmembrane transporter activity"/>
    <property type="evidence" value="ECO:0007669"/>
    <property type="project" value="InterPro"/>
</dbReference>
<keyword evidence="10" id="KW-0626">Porin</keyword>
<dbReference type="Proteomes" id="UP000009134">
    <property type="component" value="Chromosome"/>
</dbReference>
<evidence type="ECO:0000259" key="16">
    <source>
        <dbReference type="Pfam" id="PF22461"/>
    </source>
</evidence>
<keyword evidence="18" id="KW-1185">Reference proteome</keyword>
<evidence type="ECO:0000256" key="14">
    <source>
        <dbReference type="ARBA" id="ARBA00023288"/>
    </source>
</evidence>
<name>Q2GAE8_NOVAD</name>
<evidence type="ECO:0000313" key="18">
    <source>
        <dbReference type="Proteomes" id="UP000009134"/>
    </source>
</evidence>
<dbReference type="Pfam" id="PF22461">
    <property type="entry name" value="SLBB_2"/>
    <property type="match status" value="1"/>
</dbReference>
<dbReference type="GO" id="GO:0009279">
    <property type="term" value="C:cell outer membrane"/>
    <property type="evidence" value="ECO:0007669"/>
    <property type="project" value="UniProtKB-SubCell"/>
</dbReference>